<dbReference type="InterPro" id="IPR003607">
    <property type="entry name" value="HD/PDEase_dom"/>
</dbReference>
<dbReference type="GO" id="GO:0000160">
    <property type="term" value="P:phosphorelay signal transduction system"/>
    <property type="evidence" value="ECO:0007669"/>
    <property type="project" value="InterPro"/>
</dbReference>
<dbReference type="InterPro" id="IPR037522">
    <property type="entry name" value="HD_GYP_dom"/>
</dbReference>
<dbReference type="SUPFAM" id="SSF52172">
    <property type="entry name" value="CheY-like"/>
    <property type="match status" value="1"/>
</dbReference>
<evidence type="ECO:0000313" key="3">
    <source>
        <dbReference type="EMBL" id="OIQ87039.1"/>
    </source>
</evidence>
<keyword evidence="3" id="KW-0378">Hydrolase</keyword>
<reference evidence="3" key="1">
    <citation type="submission" date="2016-10" db="EMBL/GenBank/DDBJ databases">
        <title>Sequence of Gallionella enrichment culture.</title>
        <authorList>
            <person name="Poehlein A."/>
            <person name="Muehling M."/>
            <person name="Daniel R."/>
        </authorList>
    </citation>
    <scope>NUCLEOTIDE SEQUENCE</scope>
</reference>
<evidence type="ECO:0000259" key="1">
    <source>
        <dbReference type="PROSITE" id="PS50110"/>
    </source>
</evidence>
<dbReference type="Gene3D" id="3.40.50.2300">
    <property type="match status" value="1"/>
</dbReference>
<dbReference type="Gene3D" id="1.10.3210.10">
    <property type="entry name" value="Hypothetical protein af1432"/>
    <property type="match status" value="1"/>
</dbReference>
<organism evidence="3">
    <name type="scientific">mine drainage metagenome</name>
    <dbReference type="NCBI Taxonomy" id="410659"/>
    <lineage>
        <taxon>unclassified sequences</taxon>
        <taxon>metagenomes</taxon>
        <taxon>ecological metagenomes</taxon>
    </lineage>
</organism>
<dbReference type="Pfam" id="PF13487">
    <property type="entry name" value="HD_5"/>
    <property type="match status" value="1"/>
</dbReference>
<dbReference type="PANTHER" id="PTHR45228">
    <property type="entry name" value="CYCLIC DI-GMP PHOSPHODIESTERASE TM_0186-RELATED"/>
    <property type="match status" value="1"/>
</dbReference>
<proteinExistence type="predicted"/>
<comment type="caution">
    <text evidence="3">The sequence shown here is derived from an EMBL/GenBank/DDBJ whole genome shotgun (WGS) entry which is preliminary data.</text>
</comment>
<feature type="domain" description="HD-GYP" evidence="2">
    <location>
        <begin position="157"/>
        <end position="354"/>
    </location>
</feature>
<dbReference type="PANTHER" id="PTHR45228:SF1">
    <property type="entry name" value="CYCLIC DI-GMP PHOSPHODIESTERASE TM_0186"/>
    <property type="match status" value="1"/>
</dbReference>
<dbReference type="Pfam" id="PF00072">
    <property type="entry name" value="Response_reg"/>
    <property type="match status" value="1"/>
</dbReference>
<dbReference type="SMART" id="SM00448">
    <property type="entry name" value="REC"/>
    <property type="match status" value="1"/>
</dbReference>
<protein>
    <submittedName>
        <fullName evidence="3">Cyclic di-GMP phosphodiesterase response regulator RpfG</fullName>
        <ecNumber evidence="3">3.1.4.52</ecNumber>
    </submittedName>
</protein>
<dbReference type="CDD" id="cd17551">
    <property type="entry name" value="REC_RpfG-like"/>
    <property type="match status" value="1"/>
</dbReference>
<gene>
    <name evidence="3" type="primary">rpfG_72</name>
    <name evidence="3" type="ORF">GALL_310990</name>
</gene>
<dbReference type="GO" id="GO:0071111">
    <property type="term" value="F:cyclic-guanylate-specific phosphodiesterase activity"/>
    <property type="evidence" value="ECO:0007669"/>
    <property type="project" value="UniProtKB-EC"/>
</dbReference>
<evidence type="ECO:0000259" key="2">
    <source>
        <dbReference type="PROSITE" id="PS51832"/>
    </source>
</evidence>
<dbReference type="InterPro" id="IPR011006">
    <property type="entry name" value="CheY-like_superfamily"/>
</dbReference>
<sequence>MPGIGGGEHALKIQVVDDNETNLILFSQLAEGLNEDVEVETFLDPRDAFAACRQAMPDLILVDYMMPGMNGHDFIAQVRALPDAHDVPIIMVTADDERQVRHRALDLGATDFLTKPVDPTEVKTRLRNLLALRRGHLKLQNTNSWLADEVRKATQTVFDREEELVLRLAKAAELRDPETGCHIQRMAHYSELIARHAGLGGALCALLLRAAPMHDLGKMGIPDGILLKPGRLDEREMQVMRQHPEIGHTLLKNSSSHLIELAAEIALTHHEKWDGGGYPRGLAGDSIPVCGRIVAIADVFDALTSERPYKRAWSLEQARAYIADNAGSHFDPFYAGIFLAHWDEVEAIHARFQDDPDPIL</sequence>
<dbReference type="AlphaFoldDB" id="A0A1J5R4R2"/>
<name>A0A1J5R4R2_9ZZZZ</name>
<dbReference type="SUPFAM" id="SSF109604">
    <property type="entry name" value="HD-domain/PDEase-like"/>
    <property type="match status" value="1"/>
</dbReference>
<dbReference type="PROSITE" id="PS50110">
    <property type="entry name" value="RESPONSE_REGULATORY"/>
    <property type="match status" value="1"/>
</dbReference>
<dbReference type="PROSITE" id="PS51832">
    <property type="entry name" value="HD_GYP"/>
    <property type="match status" value="1"/>
</dbReference>
<feature type="domain" description="Response regulatory" evidence="1">
    <location>
        <begin position="12"/>
        <end position="130"/>
    </location>
</feature>
<dbReference type="SMART" id="SM00471">
    <property type="entry name" value="HDc"/>
    <property type="match status" value="1"/>
</dbReference>
<dbReference type="CDD" id="cd00077">
    <property type="entry name" value="HDc"/>
    <property type="match status" value="1"/>
</dbReference>
<dbReference type="InterPro" id="IPR052020">
    <property type="entry name" value="Cyclic_di-GMP/3'3'-cGAMP_PDE"/>
</dbReference>
<dbReference type="EC" id="3.1.4.52" evidence="3"/>
<dbReference type="EMBL" id="MLJW01000444">
    <property type="protein sequence ID" value="OIQ87039.1"/>
    <property type="molecule type" value="Genomic_DNA"/>
</dbReference>
<accession>A0A1J5R4R2</accession>
<dbReference type="InterPro" id="IPR001789">
    <property type="entry name" value="Sig_transdc_resp-reg_receiver"/>
</dbReference>